<evidence type="ECO:0000256" key="5">
    <source>
        <dbReference type="PIRSR" id="PIRSR607702-1"/>
    </source>
</evidence>
<protein>
    <submittedName>
        <fullName evidence="8">Chain A, Crystal Structure Of Human Phosphohistidine Phosphatase</fullName>
    </submittedName>
</protein>
<dbReference type="AlphaFoldDB" id="D7FIT0"/>
<evidence type="ECO:0000256" key="1">
    <source>
        <dbReference type="ARBA" id="ARBA00002508"/>
    </source>
</evidence>
<name>D7FIT0_ECTSI</name>
<dbReference type="GO" id="GO:0005829">
    <property type="term" value="C:cytosol"/>
    <property type="evidence" value="ECO:0007669"/>
    <property type="project" value="TreeGrafter"/>
</dbReference>
<dbReference type="InParanoid" id="D7FIT0"/>
<evidence type="ECO:0000256" key="6">
    <source>
        <dbReference type="PIRSR" id="PIRSR607702-2"/>
    </source>
</evidence>
<organism evidence="8 9">
    <name type="scientific">Ectocarpus siliculosus</name>
    <name type="common">Brown alga</name>
    <name type="synonym">Conferva siliculosa</name>
    <dbReference type="NCBI Taxonomy" id="2880"/>
    <lineage>
        <taxon>Eukaryota</taxon>
        <taxon>Sar</taxon>
        <taxon>Stramenopiles</taxon>
        <taxon>Ochrophyta</taxon>
        <taxon>PX clade</taxon>
        <taxon>Phaeophyceae</taxon>
        <taxon>Ectocarpales</taxon>
        <taxon>Ectocarpaceae</taxon>
        <taxon>Ectocarpus</taxon>
    </lineage>
</organism>
<dbReference type="InterPro" id="IPR007702">
    <property type="entry name" value="Janus"/>
</dbReference>
<evidence type="ECO:0000313" key="8">
    <source>
        <dbReference type="EMBL" id="CBJ28897.1"/>
    </source>
</evidence>
<keyword evidence="3" id="KW-0221">Differentiation</keyword>
<feature type="region of interest" description="Disordered" evidence="7">
    <location>
        <begin position="1"/>
        <end position="46"/>
    </location>
</feature>
<dbReference type="GO" id="GO:0007548">
    <property type="term" value="P:sex differentiation"/>
    <property type="evidence" value="ECO:0007669"/>
    <property type="project" value="UniProtKB-KW"/>
</dbReference>
<dbReference type="STRING" id="2880.D7FIT0"/>
<gene>
    <name evidence="8" type="ORF">Esi_0123_0066</name>
</gene>
<feature type="compositionally biased region" description="Gly residues" evidence="7">
    <location>
        <begin position="23"/>
        <end position="35"/>
    </location>
</feature>
<dbReference type="Proteomes" id="UP000002630">
    <property type="component" value="Linkage Group LG08"/>
</dbReference>
<feature type="binding site" evidence="6">
    <location>
        <position position="55"/>
    </location>
    <ligand>
        <name>substrate</name>
    </ligand>
</feature>
<comment type="function">
    <text evidence="1">JanA and janB regulate somatic sex differentiation.</text>
</comment>
<dbReference type="InterPro" id="IPR038596">
    <property type="entry name" value="Janus_sf"/>
</dbReference>
<dbReference type="GO" id="GO:0030154">
    <property type="term" value="P:cell differentiation"/>
    <property type="evidence" value="ECO:0007669"/>
    <property type="project" value="UniProtKB-KW"/>
</dbReference>
<dbReference type="GO" id="GO:0101006">
    <property type="term" value="F:protein histidine phosphatase activity"/>
    <property type="evidence" value="ECO:0007669"/>
    <property type="project" value="TreeGrafter"/>
</dbReference>
<evidence type="ECO:0000256" key="7">
    <source>
        <dbReference type="SAM" id="MobiDB-lite"/>
    </source>
</evidence>
<accession>D7FIT0</accession>
<dbReference type="Pfam" id="PF05005">
    <property type="entry name" value="Ocnus"/>
    <property type="match status" value="1"/>
</dbReference>
<evidence type="ECO:0000256" key="3">
    <source>
        <dbReference type="ARBA" id="ARBA00022782"/>
    </source>
</evidence>
<feature type="active site" description="Proton acceptor" evidence="5">
    <location>
        <position position="85"/>
    </location>
</feature>
<sequence length="158" mass="16336">MSGEGGADGATSAAGSDKQEGGSDSGGSGGGGGASTKGEHGGFPSVTLDADAVQKFAEIRVRWGGADESSEPTILIRGLQSATYHIEAAEPTMARLREAGADATITGGGRIKHSSKRRSIFIYGYSMQFGPANLPRVADLCRKQFPSDYEVTWTEGGY</sequence>
<evidence type="ECO:0000256" key="4">
    <source>
        <dbReference type="ARBA" id="ARBA00022928"/>
    </source>
</evidence>
<dbReference type="PANTHER" id="PTHR12258:SF5">
    <property type="entry name" value="BCDNA.GH02250-RELATED"/>
    <property type="match status" value="1"/>
</dbReference>
<keyword evidence="4" id="KW-0726">Sexual differentiation</keyword>
<keyword evidence="9" id="KW-1185">Reference proteome</keyword>
<dbReference type="Gene3D" id="3.50.20.20">
    <property type="entry name" value="Janus/Ocnus"/>
    <property type="match status" value="1"/>
</dbReference>
<dbReference type="OrthoDB" id="10249612at2759"/>
<proteinExistence type="inferred from homology"/>
<dbReference type="EMBL" id="FN647892">
    <property type="protein sequence ID" value="CBJ28897.1"/>
    <property type="molecule type" value="Genomic_DNA"/>
</dbReference>
<reference evidence="8 9" key="1">
    <citation type="journal article" date="2010" name="Nature">
        <title>The Ectocarpus genome and the independent evolution of multicellularity in brown algae.</title>
        <authorList>
            <person name="Cock J.M."/>
            <person name="Sterck L."/>
            <person name="Rouze P."/>
            <person name="Scornet D."/>
            <person name="Allen A.E."/>
            <person name="Amoutzias G."/>
            <person name="Anthouard V."/>
            <person name="Artiguenave F."/>
            <person name="Aury J.M."/>
            <person name="Badger J.H."/>
            <person name="Beszteri B."/>
            <person name="Billiau K."/>
            <person name="Bonnet E."/>
            <person name="Bothwell J.H."/>
            <person name="Bowler C."/>
            <person name="Boyen C."/>
            <person name="Brownlee C."/>
            <person name="Carrano C.J."/>
            <person name="Charrier B."/>
            <person name="Cho G.Y."/>
            <person name="Coelho S.M."/>
            <person name="Collen J."/>
            <person name="Corre E."/>
            <person name="Da Silva C."/>
            <person name="Delage L."/>
            <person name="Delaroque N."/>
            <person name="Dittami S.M."/>
            <person name="Doulbeau S."/>
            <person name="Elias M."/>
            <person name="Farnham G."/>
            <person name="Gachon C.M."/>
            <person name="Gschloessl B."/>
            <person name="Heesch S."/>
            <person name="Jabbari K."/>
            <person name="Jubin C."/>
            <person name="Kawai H."/>
            <person name="Kimura K."/>
            <person name="Kloareg B."/>
            <person name="Kupper F.C."/>
            <person name="Lang D."/>
            <person name="Le Bail A."/>
            <person name="Leblanc C."/>
            <person name="Lerouge P."/>
            <person name="Lohr M."/>
            <person name="Lopez P.J."/>
            <person name="Martens C."/>
            <person name="Maumus F."/>
            <person name="Michel G."/>
            <person name="Miranda-Saavedra D."/>
            <person name="Morales J."/>
            <person name="Moreau H."/>
            <person name="Motomura T."/>
            <person name="Nagasato C."/>
            <person name="Napoli C.A."/>
            <person name="Nelson D.R."/>
            <person name="Nyvall-Collen P."/>
            <person name="Peters A.F."/>
            <person name="Pommier C."/>
            <person name="Potin P."/>
            <person name="Poulain J."/>
            <person name="Quesneville H."/>
            <person name="Read B."/>
            <person name="Rensing S.A."/>
            <person name="Ritter A."/>
            <person name="Rousvoal S."/>
            <person name="Samanta M."/>
            <person name="Samson G."/>
            <person name="Schroeder D.C."/>
            <person name="Segurens B."/>
            <person name="Strittmatter M."/>
            <person name="Tonon T."/>
            <person name="Tregear J.W."/>
            <person name="Valentin K."/>
            <person name="von Dassow P."/>
            <person name="Yamagishi T."/>
            <person name="Van de Peer Y."/>
            <person name="Wincker P."/>
        </authorList>
    </citation>
    <scope>NUCLEOTIDE SEQUENCE [LARGE SCALE GENOMIC DNA]</scope>
    <source>
        <strain evidence="9">Ec32 / CCAP1310/4</strain>
    </source>
</reference>
<evidence type="ECO:0000313" key="9">
    <source>
        <dbReference type="Proteomes" id="UP000002630"/>
    </source>
</evidence>
<dbReference type="PANTHER" id="PTHR12258">
    <property type="entry name" value="JANUS-A/JANUS-B"/>
    <property type="match status" value="1"/>
</dbReference>
<comment type="similarity">
    <text evidence="2">Belongs to the janus family.</text>
</comment>
<evidence type="ECO:0000256" key="2">
    <source>
        <dbReference type="ARBA" id="ARBA00010971"/>
    </source>
</evidence>
<dbReference type="EMBL" id="FN649733">
    <property type="protein sequence ID" value="CBJ28897.1"/>
    <property type="molecule type" value="Genomic_DNA"/>
</dbReference>
<dbReference type="SUPFAM" id="SSF143724">
    <property type="entry name" value="PHP14-like"/>
    <property type="match status" value="1"/>
</dbReference>